<accession>A0ABP7JMG1</accession>
<proteinExistence type="inferred from homology"/>
<evidence type="ECO:0000256" key="1">
    <source>
        <dbReference type="HAMAP-Rule" id="MF_01270"/>
    </source>
</evidence>
<dbReference type="SUPFAM" id="SSF53067">
    <property type="entry name" value="Actin-like ATPase domain"/>
    <property type="match status" value="1"/>
</dbReference>
<dbReference type="PANTHER" id="PTHR30605:SF0">
    <property type="entry name" value="ANHYDRO-N-ACETYLMURAMIC ACID KINASE"/>
    <property type="match status" value="1"/>
</dbReference>
<dbReference type="InterPro" id="IPR043129">
    <property type="entry name" value="ATPase_NBD"/>
</dbReference>
<keyword evidence="3" id="KW-1185">Reference proteome</keyword>
<gene>
    <name evidence="1" type="primary">anmK</name>
    <name evidence="2" type="ORF">GCM10022403_094600</name>
</gene>
<organism evidence="2 3">
    <name type="scientific">Streptomyces coacervatus</name>
    <dbReference type="NCBI Taxonomy" id="647381"/>
    <lineage>
        <taxon>Bacteria</taxon>
        <taxon>Bacillati</taxon>
        <taxon>Actinomycetota</taxon>
        <taxon>Actinomycetes</taxon>
        <taxon>Kitasatosporales</taxon>
        <taxon>Streptomycetaceae</taxon>
        <taxon>Streptomyces</taxon>
    </lineage>
</organism>
<dbReference type="Proteomes" id="UP001501009">
    <property type="component" value="Unassembled WGS sequence"/>
</dbReference>
<dbReference type="EMBL" id="BAABDE010000050">
    <property type="protein sequence ID" value="GAA3847973.1"/>
    <property type="molecule type" value="Genomic_DNA"/>
</dbReference>
<comment type="caution">
    <text evidence="2">The sequence shown here is derived from an EMBL/GenBank/DDBJ whole genome shotgun (WGS) entry which is preliminary data.</text>
</comment>
<keyword evidence="1" id="KW-0808">Transferase</keyword>
<comment type="function">
    <text evidence="1">Catalyzes the specific phosphorylation of 1,6-anhydro-N-acetylmuramic acid (anhMurNAc) with the simultaneous cleavage of the 1,6-anhydro ring, generating MurNAc-6-P. Is required for the utilization of anhMurNAc either imported from the medium or derived from its own cell wall murein, and thus plays a role in cell wall recycling.</text>
</comment>
<feature type="binding site" evidence="1">
    <location>
        <begin position="9"/>
        <end position="16"/>
    </location>
    <ligand>
        <name>ATP</name>
        <dbReference type="ChEBI" id="CHEBI:30616"/>
    </ligand>
</feature>
<keyword evidence="1" id="KW-0119">Carbohydrate metabolism</keyword>
<evidence type="ECO:0000313" key="2">
    <source>
        <dbReference type="EMBL" id="GAA3847973.1"/>
    </source>
</evidence>
<comment type="catalytic activity">
    <reaction evidence="1">
        <text>1,6-anhydro-N-acetyl-beta-muramate + ATP + H2O = N-acetyl-D-muramate 6-phosphate + ADP + H(+)</text>
        <dbReference type="Rhea" id="RHEA:24952"/>
        <dbReference type="ChEBI" id="CHEBI:15377"/>
        <dbReference type="ChEBI" id="CHEBI:15378"/>
        <dbReference type="ChEBI" id="CHEBI:30616"/>
        <dbReference type="ChEBI" id="CHEBI:58690"/>
        <dbReference type="ChEBI" id="CHEBI:58722"/>
        <dbReference type="ChEBI" id="CHEBI:456216"/>
        <dbReference type="EC" id="2.7.1.170"/>
    </reaction>
</comment>
<dbReference type="HAMAP" id="MF_01270">
    <property type="entry name" value="AnhMurNAc_kinase"/>
    <property type="match status" value="1"/>
</dbReference>
<dbReference type="GO" id="GO:0016301">
    <property type="term" value="F:kinase activity"/>
    <property type="evidence" value="ECO:0007669"/>
    <property type="project" value="UniProtKB-KW"/>
</dbReference>
<dbReference type="EC" id="2.7.1.170" evidence="1"/>
<dbReference type="Gene3D" id="3.30.420.40">
    <property type="match status" value="2"/>
</dbReference>
<sequence length="384" mass="39234">MRVIGLMSGTSYDAIDAAAADLSLAGDSLVLEPLGMVSEAYDEELREVLAAALPPGVTSLAEVCRLDTGIGQAFAAAAVRADRELCDSSAELVASHGQTVYHWTDGGKVHGTLQLGQPAWIAEATGLPVVADFRPRDIAAGGQGAPLVGLVDLLWLRGRPGTPVALNLGGIANLTAPDGTAFDTGPACALIDAAARGFSGGTMAYDVDGALAARGTVHEPLLRRLLDEPYYALPAPKTTGKELFHLGYLRDALAGFGTLRAEDVVATLTMLTARTVADAVLALGATEVIVSGGGVANPVLMRMLGQRLPGPVVRTSDELGLASDAKEAYAFAVLGFLTAHGLAGTEPGATGARHASVLGSITPGRDGLRLPPPGARAPKRLVVA</sequence>
<reference evidence="3" key="1">
    <citation type="journal article" date="2019" name="Int. J. Syst. Evol. Microbiol.">
        <title>The Global Catalogue of Microorganisms (GCM) 10K type strain sequencing project: providing services to taxonomists for standard genome sequencing and annotation.</title>
        <authorList>
            <consortium name="The Broad Institute Genomics Platform"/>
            <consortium name="The Broad Institute Genome Sequencing Center for Infectious Disease"/>
            <person name="Wu L."/>
            <person name="Ma J."/>
        </authorList>
    </citation>
    <scope>NUCLEOTIDE SEQUENCE [LARGE SCALE GENOMIC DNA]</scope>
    <source>
        <strain evidence="3">JCM 17138</strain>
    </source>
</reference>
<keyword evidence="1" id="KW-0547">Nucleotide-binding</keyword>
<dbReference type="PANTHER" id="PTHR30605">
    <property type="entry name" value="ANHYDRO-N-ACETYLMURAMIC ACID KINASE"/>
    <property type="match status" value="1"/>
</dbReference>
<protein>
    <recommendedName>
        <fullName evidence="1">Anhydro-N-acetylmuramic acid kinase</fullName>
        <ecNumber evidence="1">2.7.1.170</ecNumber>
    </recommendedName>
    <alternativeName>
        <fullName evidence="1">AnhMurNAc kinase</fullName>
    </alternativeName>
</protein>
<name>A0ABP7JMG1_9ACTN</name>
<evidence type="ECO:0000313" key="3">
    <source>
        <dbReference type="Proteomes" id="UP001501009"/>
    </source>
</evidence>
<keyword evidence="1" id="KW-0067">ATP-binding</keyword>
<dbReference type="NCBIfam" id="NF007146">
    <property type="entry name" value="PRK09585.2-6"/>
    <property type="match status" value="1"/>
</dbReference>
<dbReference type="RefSeq" id="WP_275769068.1">
    <property type="nucleotide sequence ID" value="NZ_BAABDE010000050.1"/>
</dbReference>
<comment type="pathway">
    <text evidence="1">Cell wall biogenesis; peptidoglycan recycling.</text>
</comment>
<dbReference type="Pfam" id="PF03702">
    <property type="entry name" value="AnmK"/>
    <property type="match status" value="1"/>
</dbReference>
<comment type="similarity">
    <text evidence="1">Belongs to the anhydro-N-acetylmuramic acid kinase family.</text>
</comment>
<keyword evidence="1 2" id="KW-0418">Kinase</keyword>
<dbReference type="InterPro" id="IPR005338">
    <property type="entry name" value="Anhydro_N_Ac-Mur_kinase"/>
</dbReference>
<comment type="pathway">
    <text evidence="1">Amino-sugar metabolism; 1,6-anhydro-N-acetylmuramate degradation.</text>
</comment>